<organism evidence="9 10">
    <name type="scientific">Paenibacillus aquistagni</name>
    <dbReference type="NCBI Taxonomy" id="1852522"/>
    <lineage>
        <taxon>Bacteria</taxon>
        <taxon>Bacillati</taxon>
        <taxon>Bacillota</taxon>
        <taxon>Bacilli</taxon>
        <taxon>Bacillales</taxon>
        <taxon>Paenibacillaceae</taxon>
        <taxon>Paenibacillus</taxon>
    </lineage>
</organism>
<evidence type="ECO:0000256" key="5">
    <source>
        <dbReference type="ARBA" id="ARBA00022840"/>
    </source>
</evidence>
<dbReference type="PANTHER" id="PTHR42700">
    <property type="entry name" value="SULFATE ADENYLYLTRANSFERASE"/>
    <property type="match status" value="1"/>
</dbReference>
<dbReference type="CDD" id="cd02027">
    <property type="entry name" value="APSK"/>
    <property type="match status" value="1"/>
</dbReference>
<evidence type="ECO:0000256" key="7">
    <source>
        <dbReference type="RuleBase" id="RU004347"/>
    </source>
</evidence>
<dbReference type="GO" id="GO:0005737">
    <property type="term" value="C:cytoplasm"/>
    <property type="evidence" value="ECO:0007669"/>
    <property type="project" value="TreeGrafter"/>
</dbReference>
<keyword evidence="6 7" id="KW-0418">Kinase</keyword>
<dbReference type="OrthoDB" id="9804504at2"/>
<proteinExistence type="inferred from homology"/>
<keyword evidence="3 6" id="KW-0808">Transferase</keyword>
<dbReference type="STRING" id="1852522.SAMN06295960_0832"/>
<evidence type="ECO:0000313" key="9">
    <source>
        <dbReference type="EMBL" id="SMG18748.1"/>
    </source>
</evidence>
<feature type="active site" description="Phosphoserine intermediate" evidence="6">
    <location>
        <position position="86"/>
    </location>
</feature>
<comment type="similarity">
    <text evidence="6 7">Belongs to the APS kinase family.</text>
</comment>
<dbReference type="GO" id="GO:0004020">
    <property type="term" value="F:adenylylsulfate kinase activity"/>
    <property type="evidence" value="ECO:0007669"/>
    <property type="project" value="UniProtKB-UniRule"/>
</dbReference>
<dbReference type="GO" id="GO:0004781">
    <property type="term" value="F:sulfate adenylyltransferase (ATP) activity"/>
    <property type="evidence" value="ECO:0007669"/>
    <property type="project" value="TreeGrafter"/>
</dbReference>
<dbReference type="UniPathway" id="UPA00140">
    <property type="reaction ID" value="UER00205"/>
</dbReference>
<dbReference type="AlphaFoldDB" id="A0A1X7IUK9"/>
<accession>A0A1X7IUK9</accession>
<evidence type="ECO:0000259" key="8">
    <source>
        <dbReference type="Pfam" id="PF01583"/>
    </source>
</evidence>
<dbReference type="GO" id="GO:0005524">
    <property type="term" value="F:ATP binding"/>
    <property type="evidence" value="ECO:0007669"/>
    <property type="project" value="UniProtKB-UniRule"/>
</dbReference>
<dbReference type="NCBIfam" id="TIGR00455">
    <property type="entry name" value="apsK"/>
    <property type="match status" value="1"/>
</dbReference>
<evidence type="ECO:0000256" key="4">
    <source>
        <dbReference type="ARBA" id="ARBA00022741"/>
    </source>
</evidence>
<dbReference type="GO" id="GO:0070814">
    <property type="term" value="P:hydrogen sulfide biosynthetic process"/>
    <property type="evidence" value="ECO:0007669"/>
    <property type="project" value="UniProtKB-UniRule"/>
</dbReference>
<dbReference type="HAMAP" id="MF_00065">
    <property type="entry name" value="Adenylyl_sulf_kinase"/>
    <property type="match status" value="1"/>
</dbReference>
<gene>
    <name evidence="6" type="primary">cysC</name>
    <name evidence="9" type="ORF">SAMN06295960_0832</name>
</gene>
<dbReference type="Pfam" id="PF01583">
    <property type="entry name" value="APS_kinase"/>
    <property type="match status" value="1"/>
</dbReference>
<keyword evidence="6" id="KW-0597">Phosphoprotein</keyword>
<feature type="binding site" evidence="6">
    <location>
        <begin position="12"/>
        <end position="19"/>
    </location>
    <ligand>
        <name>ATP</name>
        <dbReference type="ChEBI" id="CHEBI:30616"/>
    </ligand>
</feature>
<sequence>MAQRGVTIWFTGWSGAGKTTIAKKVYQELSKQHIKTELLDGDELRQSLCKDLGFSEQDRYTNIERAAYVAKLLTKHDVICLAAFISPYRRMRERARAEIGAFYEVYVTAPVEELIKRDVKGLYKQSIAGKVKDLTGMGSPYEEPLHPDLVLQTSLMTIDECKDQVLRLLREGGYL</sequence>
<evidence type="ECO:0000313" key="10">
    <source>
        <dbReference type="Proteomes" id="UP000193834"/>
    </source>
</evidence>
<dbReference type="GO" id="GO:0019379">
    <property type="term" value="P:sulfate assimilation, phosphoadenylyl sulfate reduction by phosphoadenylyl-sulfate reductase (thioredoxin)"/>
    <property type="evidence" value="ECO:0007669"/>
    <property type="project" value="TreeGrafter"/>
</dbReference>
<protein>
    <recommendedName>
        <fullName evidence="2 6">Adenylyl-sulfate kinase</fullName>
        <ecNumber evidence="2 6">2.7.1.25</ecNumber>
    </recommendedName>
    <alternativeName>
        <fullName evidence="6">APS kinase</fullName>
    </alternativeName>
    <alternativeName>
        <fullName evidence="6">ATP adenosine-5'-phosphosulfate 3'-phosphotransferase</fullName>
    </alternativeName>
    <alternativeName>
        <fullName evidence="6">Adenosine-5'-phosphosulfate kinase</fullName>
    </alternativeName>
</protein>
<dbReference type="InterPro" id="IPR050512">
    <property type="entry name" value="Sulf_AdTrans/APS_kinase"/>
</dbReference>
<reference evidence="9 10" key="1">
    <citation type="submission" date="2017-04" db="EMBL/GenBank/DDBJ databases">
        <authorList>
            <person name="Afonso C.L."/>
            <person name="Miller P.J."/>
            <person name="Scott M.A."/>
            <person name="Spackman E."/>
            <person name="Goraichik I."/>
            <person name="Dimitrov K.M."/>
            <person name="Suarez D.L."/>
            <person name="Swayne D.E."/>
        </authorList>
    </citation>
    <scope>NUCLEOTIDE SEQUENCE [LARGE SCALE GENOMIC DNA]</scope>
    <source>
        <strain evidence="9 10">11</strain>
    </source>
</reference>
<dbReference type="InterPro" id="IPR002891">
    <property type="entry name" value="APS"/>
</dbReference>
<dbReference type="EMBL" id="FXAZ01000001">
    <property type="protein sequence ID" value="SMG18748.1"/>
    <property type="molecule type" value="Genomic_DNA"/>
</dbReference>
<comment type="function">
    <text evidence="6 7">Catalyzes the synthesis of activated sulfate.</text>
</comment>
<dbReference type="GO" id="GO:0010134">
    <property type="term" value="P:sulfate assimilation via adenylyl sulfate reduction"/>
    <property type="evidence" value="ECO:0007669"/>
    <property type="project" value="TreeGrafter"/>
</dbReference>
<dbReference type="PANTHER" id="PTHR42700:SF1">
    <property type="entry name" value="SULFATE ADENYLYLTRANSFERASE"/>
    <property type="match status" value="1"/>
</dbReference>
<evidence type="ECO:0000256" key="1">
    <source>
        <dbReference type="ARBA" id="ARBA00001823"/>
    </source>
</evidence>
<dbReference type="InterPro" id="IPR027417">
    <property type="entry name" value="P-loop_NTPase"/>
</dbReference>
<dbReference type="Proteomes" id="UP000193834">
    <property type="component" value="Unassembled WGS sequence"/>
</dbReference>
<dbReference type="Gene3D" id="3.40.50.300">
    <property type="entry name" value="P-loop containing nucleotide triphosphate hydrolases"/>
    <property type="match status" value="1"/>
</dbReference>
<keyword evidence="5 6" id="KW-0067">ATP-binding</keyword>
<evidence type="ECO:0000256" key="2">
    <source>
        <dbReference type="ARBA" id="ARBA00012121"/>
    </source>
</evidence>
<feature type="domain" description="APS kinase" evidence="8">
    <location>
        <begin position="4"/>
        <end position="151"/>
    </location>
</feature>
<dbReference type="NCBIfam" id="NF003013">
    <property type="entry name" value="PRK03846.1"/>
    <property type="match status" value="1"/>
</dbReference>
<name>A0A1X7IUK9_9BACL</name>
<evidence type="ECO:0000256" key="3">
    <source>
        <dbReference type="ARBA" id="ARBA00022679"/>
    </source>
</evidence>
<keyword evidence="10" id="KW-1185">Reference proteome</keyword>
<evidence type="ECO:0000256" key="6">
    <source>
        <dbReference type="HAMAP-Rule" id="MF_00065"/>
    </source>
</evidence>
<dbReference type="EC" id="2.7.1.25" evidence="2 6"/>
<dbReference type="InterPro" id="IPR059117">
    <property type="entry name" value="APS_kinase_dom"/>
</dbReference>
<keyword evidence="4 6" id="KW-0547">Nucleotide-binding</keyword>
<comment type="catalytic activity">
    <reaction evidence="1 6 7">
        <text>adenosine 5'-phosphosulfate + ATP = 3'-phosphoadenylyl sulfate + ADP + H(+)</text>
        <dbReference type="Rhea" id="RHEA:24152"/>
        <dbReference type="ChEBI" id="CHEBI:15378"/>
        <dbReference type="ChEBI" id="CHEBI:30616"/>
        <dbReference type="ChEBI" id="CHEBI:58243"/>
        <dbReference type="ChEBI" id="CHEBI:58339"/>
        <dbReference type="ChEBI" id="CHEBI:456216"/>
        <dbReference type="EC" id="2.7.1.25"/>
    </reaction>
</comment>
<dbReference type="SUPFAM" id="SSF52540">
    <property type="entry name" value="P-loop containing nucleoside triphosphate hydrolases"/>
    <property type="match status" value="1"/>
</dbReference>
<comment type="pathway">
    <text evidence="6 7">Sulfur metabolism; hydrogen sulfide biosynthesis; sulfite from sulfate: step 2/3.</text>
</comment>